<dbReference type="OrthoDB" id="4885at2759"/>
<protein>
    <recommendedName>
        <fullName evidence="2">GYF domain-containing protein</fullName>
    </recommendedName>
</protein>
<feature type="compositionally biased region" description="Basic and acidic residues" evidence="1">
    <location>
        <begin position="153"/>
        <end position="176"/>
    </location>
</feature>
<feature type="compositionally biased region" description="Low complexity" evidence="1">
    <location>
        <begin position="905"/>
        <end position="914"/>
    </location>
</feature>
<evidence type="ECO:0000313" key="4">
    <source>
        <dbReference type="Proteomes" id="UP001061958"/>
    </source>
</evidence>
<dbReference type="AlphaFoldDB" id="A0A9C7UQP6"/>
<feature type="region of interest" description="Disordered" evidence="1">
    <location>
        <begin position="799"/>
        <end position="818"/>
    </location>
</feature>
<dbReference type="Gene3D" id="3.30.1490.40">
    <property type="match status" value="1"/>
</dbReference>
<dbReference type="SUPFAM" id="SSF55277">
    <property type="entry name" value="GYF domain"/>
    <property type="match status" value="1"/>
</dbReference>
<dbReference type="Proteomes" id="UP001061958">
    <property type="component" value="Unassembled WGS sequence"/>
</dbReference>
<dbReference type="PROSITE" id="PS50829">
    <property type="entry name" value="GYF"/>
    <property type="match status" value="1"/>
</dbReference>
<feature type="region of interest" description="Disordered" evidence="1">
    <location>
        <begin position="904"/>
        <end position="923"/>
    </location>
</feature>
<name>A0A9C7UQP6_9RHOD</name>
<reference evidence="3" key="1">
    <citation type="journal article" date="2022" name="Proc. Natl. Acad. Sci. U.S.A.">
        <title>Life cycle and functional genomics of the unicellular red alga Galdieria for elucidating algal and plant evolution and industrial use.</title>
        <authorList>
            <person name="Hirooka S."/>
            <person name="Itabashi T."/>
            <person name="Ichinose T.M."/>
            <person name="Onuma R."/>
            <person name="Fujiwara T."/>
            <person name="Yamashita S."/>
            <person name="Jong L.W."/>
            <person name="Tomita R."/>
            <person name="Iwane A.H."/>
            <person name="Miyagishima S.Y."/>
        </authorList>
    </citation>
    <scope>NUCLEOTIDE SEQUENCE</scope>
    <source>
        <strain evidence="3">NBRC 102759</strain>
    </source>
</reference>
<feature type="compositionally biased region" description="Basic and acidic residues" evidence="1">
    <location>
        <begin position="542"/>
        <end position="567"/>
    </location>
</feature>
<evidence type="ECO:0000259" key="2">
    <source>
        <dbReference type="PROSITE" id="PS50829"/>
    </source>
</evidence>
<evidence type="ECO:0000256" key="1">
    <source>
        <dbReference type="SAM" id="MobiDB-lite"/>
    </source>
</evidence>
<gene>
    <name evidence="3" type="ORF">GpartN1_g3965.t1</name>
</gene>
<feature type="domain" description="GYF" evidence="2">
    <location>
        <begin position="193"/>
        <end position="241"/>
    </location>
</feature>
<proteinExistence type="predicted"/>
<feature type="compositionally biased region" description="Polar residues" evidence="1">
    <location>
        <begin position="804"/>
        <end position="814"/>
    </location>
</feature>
<comment type="caution">
    <text evidence="3">The sequence shown here is derived from an EMBL/GenBank/DDBJ whole genome shotgun (WGS) entry which is preliminary data.</text>
</comment>
<feature type="compositionally biased region" description="Polar residues" evidence="1">
    <location>
        <begin position="1"/>
        <end position="12"/>
    </location>
</feature>
<dbReference type="SMART" id="SM00444">
    <property type="entry name" value="GYF"/>
    <property type="match status" value="1"/>
</dbReference>
<evidence type="ECO:0000313" key="3">
    <source>
        <dbReference type="EMBL" id="GJQ12174.1"/>
    </source>
</evidence>
<feature type="compositionally biased region" description="Polar residues" evidence="1">
    <location>
        <begin position="579"/>
        <end position="602"/>
    </location>
</feature>
<dbReference type="PANTHER" id="PTHR47471">
    <property type="entry name" value="GYF DOMAIN-CONTAINING PROTEIN"/>
    <property type="match status" value="1"/>
</dbReference>
<dbReference type="InterPro" id="IPR003169">
    <property type="entry name" value="GYF"/>
</dbReference>
<sequence length="923" mass="104139">MSSLSEESSQGNPKHDKVALSPGSIALSKVPQEAKGVVEKLESTEYYSTGWGVSHGSAVLPLSSNKTSLSHRYRYSKAELETWSARAKLPIDCIESSLEILGNLRRLEKSPFVKPKNSPSFESSPTFSDNWLRGSFLNTGENREPSTSFRNFPKRDDSSRKKQHKQTELRSHETRPRFNRTHKPQLGSKKLLLEVWYYRDPQNEIQGPFSLLQLREWLEAGYYDGTLPVSEDGSDTFQPLELVLKAFTTHDAPSGIGKKREDTIGKDRVISLDETKPQMVSFNAVPNELQQSIAENDTTAIKSASMLQNELRSENQTVLYALSSSQSKDGLYSREISSFRKSSNETDDTDLYSNVERTEQKESHELEGQSCQLIFGNDISPSVESESKNSQEIFPLERDIAELERDLVSNLDLDSGAYSSDGNFASFPDSSLTVGQWQYDRHSNREQGELDENQKRRMNPAEYLMSIDPAIAKASISSKSTSPDKNLQRSNVVASNTLTLEQDELLNAQNLNENGVDLFQQYFVESNAFLSDSAQGSYQPVAERKSTGVATKVREEQRNNFQEAKKMNEKKKRSHAKRNSSNPVESSLQLTPVDNKSTSDSRIPSGREGNVQSKPQAEAVSHSQGANLSDSCPSNTNVFDNFFKAFSDSSKTAWNTWSVSASNLRYPLSLREVQLEEERRQKEEALKVNEHGKMEGLQAKKLSPWDRRPIESAPFAEIQRREMEQQALRMKQKSNFQENRTKGRSELGWSDILTGSSSTWVSHQQSSMSSVEKGKDTEVVNCPKGVGFWDMVDHSLEPNESKVKSLTPNSSTKGSVDEYESLNSVRNGSFGANIPEDLKKWCEEQFSELIGSRDVTLAEFLASLKTREEIREYAIIYLGSSRRTEDFVEEFVRRLQFEFESERVTSGFSSSKTFKSGRRRKKS</sequence>
<feature type="region of interest" description="Disordered" evidence="1">
    <location>
        <begin position="1"/>
        <end position="25"/>
    </location>
</feature>
<accession>A0A9C7UQP6</accession>
<feature type="region of interest" description="Disordered" evidence="1">
    <location>
        <begin position="138"/>
        <end position="183"/>
    </location>
</feature>
<keyword evidence="4" id="KW-1185">Reference proteome</keyword>
<feature type="compositionally biased region" description="Polar residues" evidence="1">
    <location>
        <begin position="138"/>
        <end position="150"/>
    </location>
</feature>
<feature type="region of interest" description="Disordered" evidence="1">
    <location>
        <begin position="533"/>
        <end position="633"/>
    </location>
</feature>
<dbReference type="PANTHER" id="PTHR47471:SF1">
    <property type="entry name" value="PROTEIN ESSENTIAL FOR POTEXVIRUS ACCUMULATION 1"/>
    <property type="match status" value="1"/>
</dbReference>
<dbReference type="InterPro" id="IPR035445">
    <property type="entry name" value="GYF-like_dom_sf"/>
</dbReference>
<feature type="compositionally biased region" description="Polar residues" evidence="1">
    <location>
        <begin position="610"/>
        <end position="633"/>
    </location>
</feature>
<organism evidence="3 4">
    <name type="scientific">Galdieria partita</name>
    <dbReference type="NCBI Taxonomy" id="83374"/>
    <lineage>
        <taxon>Eukaryota</taxon>
        <taxon>Rhodophyta</taxon>
        <taxon>Bangiophyceae</taxon>
        <taxon>Galdieriales</taxon>
        <taxon>Galdieriaceae</taxon>
        <taxon>Galdieria</taxon>
    </lineage>
</organism>
<dbReference type="EMBL" id="BQMJ01000031">
    <property type="protein sequence ID" value="GJQ12174.1"/>
    <property type="molecule type" value="Genomic_DNA"/>
</dbReference>
<reference evidence="3" key="2">
    <citation type="submission" date="2022-01" db="EMBL/GenBank/DDBJ databases">
        <authorList>
            <person name="Hirooka S."/>
            <person name="Miyagishima S.Y."/>
        </authorList>
    </citation>
    <scope>NUCLEOTIDE SEQUENCE</scope>
    <source>
        <strain evidence="3">NBRC 102759</strain>
    </source>
</reference>
<feature type="compositionally biased region" description="Basic residues" evidence="1">
    <location>
        <begin position="568"/>
        <end position="578"/>
    </location>
</feature>
<dbReference type="Pfam" id="PF02213">
    <property type="entry name" value="GYF"/>
    <property type="match status" value="1"/>
</dbReference>